<keyword evidence="4" id="KW-0378">Hydrolase</keyword>
<sequence length="754" mass="85712">MTERNDSKAQLALEDGLDIKTKSANGNNRMLFALSLLLLIAAVGLLIALIIVSSEKGKKTTQLSECIHQMEQSCDTPHCVKTAAAVIESMNTEADPCEDFYEYACGGWTKSHTIPEDQPSFSSFSVLRENLQVTLKDLFEKPKSASEPSSIGMVKDYYASCIDIDTIEEKDAQPLTDVLEELGGWPVLGNQPGGNWQQSRYNFEDLWAKLTAYDRYILIEGYVGVRPKDSLTRVLVVDQPLLGMDSRDYFLDAEKYGKEKQAYLTYMIDVAKLLGGDPTVVERDMTAVLEFETKIANLTVPSTDRRDIELIYNLFSLNQLETDVPEINFRKYFDLILPPSDDISDEEPVINYSPEYIRKASKLIISTPTRTVTNYMLWLFVKSLVPEISQRFRDVQLRYDKVLKGTSVPTARWRECVESINDAMKFATGRMYVAETFSGASKENTQKMIDGLKASFKSFLESNEWMDETTKKVAAEKIDSMQEQIGYPDWIMNDSDLDQKYAHVTFTADDYFSNVLQKMRHSASEWLTKLRKQVDKTEWTTGPAIVNAYYSTTKNLIIFPAGILQPPFYHENSPAYLNYGGIGMVIGHEITHGFDDRGRQYDKDGNFMHWWTNSSVINFKKRAQCIVDQYSNYVMPENNMNLNGKQTQGENIADNGGLKQSFKAYNTLVKESQETIQTLPGINLTSEQLLYVNFAQVWCSLYRPEGVTVRILTGSHSPDRFRVIGTLHNSDDFARVFGCSENTFMNSKEKCVIW</sequence>
<dbReference type="AlphaFoldDB" id="A0A9Q1BDU9"/>
<evidence type="ECO:0000256" key="2">
    <source>
        <dbReference type="ARBA" id="ARBA00022670"/>
    </source>
</evidence>
<dbReference type="InterPro" id="IPR024079">
    <property type="entry name" value="MetalloPept_cat_dom_sf"/>
</dbReference>
<evidence type="ECO:0000256" key="6">
    <source>
        <dbReference type="ARBA" id="ARBA00023049"/>
    </source>
</evidence>
<dbReference type="Pfam" id="PF05649">
    <property type="entry name" value="Peptidase_M13_N"/>
    <property type="match status" value="1"/>
</dbReference>
<name>A0A9Q1BDU9_HOLLE</name>
<dbReference type="GO" id="GO:0016485">
    <property type="term" value="P:protein processing"/>
    <property type="evidence" value="ECO:0007669"/>
    <property type="project" value="TreeGrafter"/>
</dbReference>
<keyword evidence="5" id="KW-0862">Zinc</keyword>
<dbReference type="GO" id="GO:0004222">
    <property type="term" value="F:metalloendopeptidase activity"/>
    <property type="evidence" value="ECO:0007669"/>
    <property type="project" value="InterPro"/>
</dbReference>
<evidence type="ECO:0000313" key="10">
    <source>
        <dbReference type="EMBL" id="KAJ8021753.1"/>
    </source>
</evidence>
<proteinExistence type="predicted"/>
<dbReference type="Gene3D" id="1.10.1380.10">
    <property type="entry name" value="Neutral endopeptidase , domain2"/>
    <property type="match status" value="1"/>
</dbReference>
<organism evidence="10 11">
    <name type="scientific">Holothuria leucospilota</name>
    <name type="common">Black long sea cucumber</name>
    <name type="synonym">Mertensiothuria leucospilota</name>
    <dbReference type="NCBI Taxonomy" id="206669"/>
    <lineage>
        <taxon>Eukaryota</taxon>
        <taxon>Metazoa</taxon>
        <taxon>Echinodermata</taxon>
        <taxon>Eleutherozoa</taxon>
        <taxon>Echinozoa</taxon>
        <taxon>Holothuroidea</taxon>
        <taxon>Aspidochirotacea</taxon>
        <taxon>Aspidochirotida</taxon>
        <taxon>Holothuriidae</taxon>
        <taxon>Holothuria</taxon>
    </lineage>
</organism>
<keyword evidence="3" id="KW-0479">Metal-binding</keyword>
<dbReference type="PANTHER" id="PTHR11733">
    <property type="entry name" value="ZINC METALLOPROTEASE FAMILY M13 NEPRILYSIN-RELATED"/>
    <property type="match status" value="1"/>
</dbReference>
<protein>
    <submittedName>
        <fullName evidence="10">Neprilysin-1</fullName>
    </submittedName>
</protein>
<gene>
    <name evidence="10" type="ORF">HOLleu_39044</name>
</gene>
<keyword evidence="2" id="KW-0645">Protease</keyword>
<dbReference type="Gene3D" id="3.40.390.10">
    <property type="entry name" value="Collagenase (Catalytic Domain)"/>
    <property type="match status" value="1"/>
</dbReference>
<dbReference type="GO" id="GO:0005886">
    <property type="term" value="C:plasma membrane"/>
    <property type="evidence" value="ECO:0007669"/>
    <property type="project" value="TreeGrafter"/>
</dbReference>
<dbReference type="SUPFAM" id="SSF55486">
    <property type="entry name" value="Metalloproteases ('zincins'), catalytic domain"/>
    <property type="match status" value="1"/>
</dbReference>
<evidence type="ECO:0000256" key="1">
    <source>
        <dbReference type="ARBA" id="ARBA00001947"/>
    </source>
</evidence>
<comment type="cofactor">
    <cofactor evidence="1">
        <name>Zn(2+)</name>
        <dbReference type="ChEBI" id="CHEBI:29105"/>
    </cofactor>
</comment>
<dbReference type="Proteomes" id="UP001152320">
    <property type="component" value="Chromosome 21"/>
</dbReference>
<feature type="domain" description="Peptidase M13 C-terminal" evidence="8">
    <location>
        <begin position="547"/>
        <end position="752"/>
    </location>
</feature>
<keyword evidence="7" id="KW-1133">Transmembrane helix</keyword>
<dbReference type="PRINTS" id="PR00786">
    <property type="entry name" value="NEPRILYSIN"/>
</dbReference>
<reference evidence="10" key="1">
    <citation type="submission" date="2021-10" db="EMBL/GenBank/DDBJ databases">
        <title>Tropical sea cucumber genome reveals ecological adaptation and Cuvierian tubules defense mechanism.</title>
        <authorList>
            <person name="Chen T."/>
        </authorList>
    </citation>
    <scope>NUCLEOTIDE SEQUENCE</scope>
    <source>
        <strain evidence="10">Nanhai2018</strain>
        <tissue evidence="10">Muscle</tissue>
    </source>
</reference>
<feature type="transmembrane region" description="Helical" evidence="7">
    <location>
        <begin position="30"/>
        <end position="52"/>
    </location>
</feature>
<evidence type="ECO:0000259" key="9">
    <source>
        <dbReference type="Pfam" id="PF05649"/>
    </source>
</evidence>
<accession>A0A9Q1BDU9</accession>
<evidence type="ECO:0000259" key="8">
    <source>
        <dbReference type="Pfam" id="PF01431"/>
    </source>
</evidence>
<dbReference type="InterPro" id="IPR042089">
    <property type="entry name" value="Peptidase_M13_dom_2"/>
</dbReference>
<comment type="caution">
    <text evidence="10">The sequence shown here is derived from an EMBL/GenBank/DDBJ whole genome shotgun (WGS) entry which is preliminary data.</text>
</comment>
<evidence type="ECO:0000256" key="4">
    <source>
        <dbReference type="ARBA" id="ARBA00022801"/>
    </source>
</evidence>
<keyword evidence="11" id="KW-1185">Reference proteome</keyword>
<dbReference type="GO" id="GO:0046872">
    <property type="term" value="F:metal ion binding"/>
    <property type="evidence" value="ECO:0007669"/>
    <property type="project" value="UniProtKB-KW"/>
</dbReference>
<dbReference type="PROSITE" id="PS51885">
    <property type="entry name" value="NEPRILYSIN"/>
    <property type="match status" value="1"/>
</dbReference>
<dbReference type="InterPro" id="IPR018497">
    <property type="entry name" value="Peptidase_M13_C"/>
</dbReference>
<keyword evidence="6" id="KW-0482">Metalloprotease</keyword>
<evidence type="ECO:0000256" key="7">
    <source>
        <dbReference type="SAM" id="Phobius"/>
    </source>
</evidence>
<dbReference type="Pfam" id="PF01431">
    <property type="entry name" value="Peptidase_M13"/>
    <property type="match status" value="1"/>
</dbReference>
<keyword evidence="7" id="KW-0472">Membrane</keyword>
<dbReference type="CDD" id="cd08662">
    <property type="entry name" value="M13"/>
    <property type="match status" value="1"/>
</dbReference>
<dbReference type="InterPro" id="IPR000718">
    <property type="entry name" value="Peptidase_M13"/>
</dbReference>
<evidence type="ECO:0000256" key="3">
    <source>
        <dbReference type="ARBA" id="ARBA00022723"/>
    </source>
</evidence>
<dbReference type="PANTHER" id="PTHR11733:SF133">
    <property type="entry name" value="PHOSPHATE-REGULATING NEUTRAL ENDOPEPTIDASE PHEX"/>
    <property type="match status" value="1"/>
</dbReference>
<keyword evidence="7" id="KW-0812">Transmembrane</keyword>
<dbReference type="InterPro" id="IPR008753">
    <property type="entry name" value="Peptidase_M13_N"/>
</dbReference>
<dbReference type="OrthoDB" id="6475849at2759"/>
<feature type="domain" description="Peptidase M13 N-terminal" evidence="9">
    <location>
        <begin position="96"/>
        <end position="488"/>
    </location>
</feature>
<evidence type="ECO:0000256" key="5">
    <source>
        <dbReference type="ARBA" id="ARBA00022833"/>
    </source>
</evidence>
<evidence type="ECO:0000313" key="11">
    <source>
        <dbReference type="Proteomes" id="UP001152320"/>
    </source>
</evidence>
<dbReference type="EMBL" id="JAIZAY010000021">
    <property type="protein sequence ID" value="KAJ8021753.1"/>
    <property type="molecule type" value="Genomic_DNA"/>
</dbReference>